<dbReference type="SUPFAM" id="SSF53822">
    <property type="entry name" value="Periplasmic binding protein-like I"/>
    <property type="match status" value="1"/>
</dbReference>
<protein>
    <submittedName>
        <fullName evidence="1">Uncharacterized protein</fullName>
    </submittedName>
</protein>
<evidence type="ECO:0000313" key="2">
    <source>
        <dbReference type="Proteomes" id="UP000236333"/>
    </source>
</evidence>
<accession>A0A2J7ZGV5</accession>
<proteinExistence type="predicted"/>
<evidence type="ECO:0000313" key="1">
    <source>
        <dbReference type="EMBL" id="PNG99498.1"/>
    </source>
</evidence>
<dbReference type="EMBL" id="PGGS01002762">
    <property type="protein sequence ID" value="PNG99498.1"/>
    <property type="molecule type" value="Genomic_DNA"/>
</dbReference>
<dbReference type="AlphaFoldDB" id="A0A2J7ZGV5"/>
<organism evidence="1 2">
    <name type="scientific">Tetrabaena socialis</name>
    <dbReference type="NCBI Taxonomy" id="47790"/>
    <lineage>
        <taxon>Eukaryota</taxon>
        <taxon>Viridiplantae</taxon>
        <taxon>Chlorophyta</taxon>
        <taxon>core chlorophytes</taxon>
        <taxon>Chlorophyceae</taxon>
        <taxon>CS clade</taxon>
        <taxon>Chlamydomonadales</taxon>
        <taxon>Tetrabaenaceae</taxon>
        <taxon>Tetrabaena</taxon>
    </lineage>
</organism>
<dbReference type="OrthoDB" id="550384at2759"/>
<name>A0A2J7ZGV5_9CHLO</name>
<sequence>GPLPYVFGLASSPSLGAVPALKAMLLRGLVRVALAWRLDGDPTVAAVCSGALAYLPSLQQLRPDFSLMPMGYTALEAGAPGFFRALAGRISGAEALVACDSPSASGQLMEGLVQAGARPRSMFLAQGPALDPFVVQYGSGGGAADYALSAVQWHRGVQYSDPFFGSAARYAAEFAAATGGAAIEDGAGASAAALVLGVAVRRAFGGCSISPEVLRLGDVGALLFDPAAITCNHSAPAAAATAAAAAAAEQGGGSGGGSGGAAAGVQALPAAAGLGLTGYQLVMRELDEGRFETFYGPVEFNAQRRNVAKPTVTTQVQGGLVHVVMPLEAADGLLMMPAPTAEGRK</sequence>
<reference evidence="1 2" key="1">
    <citation type="journal article" date="2017" name="Mol. Biol. Evol.">
        <title>The 4-celled Tetrabaena socialis nuclear genome reveals the essential components for genetic control of cell number at the origin of multicellularity in the volvocine lineage.</title>
        <authorList>
            <person name="Featherston J."/>
            <person name="Arakaki Y."/>
            <person name="Hanschen E.R."/>
            <person name="Ferris P.J."/>
            <person name="Michod R.E."/>
            <person name="Olson B.J.S.C."/>
            <person name="Nozaki H."/>
            <person name="Durand P.M."/>
        </authorList>
    </citation>
    <scope>NUCLEOTIDE SEQUENCE [LARGE SCALE GENOMIC DNA]</scope>
    <source>
        <strain evidence="1 2">NIES-571</strain>
    </source>
</reference>
<keyword evidence="2" id="KW-1185">Reference proteome</keyword>
<feature type="non-terminal residue" evidence="1">
    <location>
        <position position="1"/>
    </location>
</feature>
<comment type="caution">
    <text evidence="1">The sequence shown here is derived from an EMBL/GenBank/DDBJ whole genome shotgun (WGS) entry which is preliminary data.</text>
</comment>
<dbReference type="Proteomes" id="UP000236333">
    <property type="component" value="Unassembled WGS sequence"/>
</dbReference>
<feature type="non-terminal residue" evidence="1">
    <location>
        <position position="345"/>
    </location>
</feature>
<gene>
    <name evidence="1" type="ORF">TSOC_014723</name>
</gene>
<dbReference type="InterPro" id="IPR028082">
    <property type="entry name" value="Peripla_BP_I"/>
</dbReference>